<dbReference type="HOGENOM" id="CLU_038742_0_0_1"/>
<dbReference type="InterPro" id="IPR051941">
    <property type="entry name" value="BG_Antigen-Binding_Lectin"/>
</dbReference>
<gene>
    <name evidence="3" type="primary">20207211</name>
    <name evidence="2" type="ORF">HELRODRAFT_179260</name>
</gene>
<dbReference type="OrthoDB" id="6102375at2759"/>
<dbReference type="EnsemblMetazoa" id="HelroT179260">
    <property type="protein sequence ID" value="HelroP179260"/>
    <property type="gene ID" value="HelroG179260"/>
</dbReference>
<dbReference type="PANTHER" id="PTHR45713:SF6">
    <property type="entry name" value="F5_8 TYPE C DOMAIN-CONTAINING PROTEIN"/>
    <property type="match status" value="1"/>
</dbReference>
<dbReference type="EMBL" id="AMQM01006796">
    <property type="status" value="NOT_ANNOTATED_CDS"/>
    <property type="molecule type" value="Genomic_DNA"/>
</dbReference>
<dbReference type="SUPFAM" id="SSF49785">
    <property type="entry name" value="Galactose-binding domain-like"/>
    <property type="match status" value="2"/>
</dbReference>
<protein>
    <recommendedName>
        <fullName evidence="5">Apple domain-containing protein</fullName>
    </recommendedName>
</protein>
<proteinExistence type="predicted"/>
<reference evidence="4" key="1">
    <citation type="submission" date="2012-12" db="EMBL/GenBank/DDBJ databases">
        <authorList>
            <person name="Hellsten U."/>
            <person name="Grimwood J."/>
            <person name="Chapman J.A."/>
            <person name="Shapiro H."/>
            <person name="Aerts A."/>
            <person name="Otillar R.P."/>
            <person name="Terry A.Y."/>
            <person name="Boore J.L."/>
            <person name="Simakov O."/>
            <person name="Marletaz F."/>
            <person name="Cho S.-J."/>
            <person name="Edsinger-Gonzales E."/>
            <person name="Havlak P."/>
            <person name="Kuo D.-H."/>
            <person name="Larsson T."/>
            <person name="Lv J."/>
            <person name="Arendt D."/>
            <person name="Savage R."/>
            <person name="Osoegawa K."/>
            <person name="de Jong P."/>
            <person name="Lindberg D.R."/>
            <person name="Seaver E.C."/>
            <person name="Weisblat D.A."/>
            <person name="Putnam N.H."/>
            <person name="Grigoriev I.V."/>
            <person name="Rokhsar D.S."/>
        </authorList>
    </citation>
    <scope>NUCLEOTIDE SEQUENCE</scope>
</reference>
<evidence type="ECO:0000313" key="2">
    <source>
        <dbReference type="EMBL" id="ESN95490.1"/>
    </source>
</evidence>
<dbReference type="InterPro" id="IPR008979">
    <property type="entry name" value="Galactose-bd-like_sf"/>
</dbReference>
<evidence type="ECO:0000313" key="4">
    <source>
        <dbReference type="Proteomes" id="UP000015101"/>
    </source>
</evidence>
<evidence type="ECO:0000313" key="3">
    <source>
        <dbReference type="EnsemblMetazoa" id="HelroP179260"/>
    </source>
</evidence>
<dbReference type="CTD" id="20207211"/>
<dbReference type="EMBL" id="KB097519">
    <property type="protein sequence ID" value="ESN95490.1"/>
    <property type="molecule type" value="Genomic_DNA"/>
</dbReference>
<evidence type="ECO:0000256" key="1">
    <source>
        <dbReference type="SAM" id="SignalP"/>
    </source>
</evidence>
<evidence type="ECO:0008006" key="5">
    <source>
        <dbReference type="Google" id="ProtNLM"/>
    </source>
</evidence>
<dbReference type="PANTHER" id="PTHR45713">
    <property type="entry name" value="FTP DOMAIN-CONTAINING PROTEIN"/>
    <property type="match status" value="1"/>
</dbReference>
<feature type="signal peptide" evidence="1">
    <location>
        <begin position="1"/>
        <end position="18"/>
    </location>
</feature>
<dbReference type="RefSeq" id="XP_009026361.1">
    <property type="nucleotide sequence ID" value="XM_009028113.1"/>
</dbReference>
<dbReference type="KEGG" id="hro:HELRODRAFT_179260"/>
<dbReference type="GeneID" id="20207211"/>
<keyword evidence="4" id="KW-1185">Reference proteome</keyword>
<reference evidence="3" key="3">
    <citation type="submission" date="2015-06" db="UniProtKB">
        <authorList>
            <consortium name="EnsemblMetazoa"/>
        </authorList>
    </citation>
    <scope>IDENTIFICATION</scope>
</reference>
<dbReference type="Gene3D" id="2.60.120.260">
    <property type="entry name" value="Galactose-binding domain-like"/>
    <property type="match status" value="2"/>
</dbReference>
<reference evidence="2 4" key="2">
    <citation type="journal article" date="2013" name="Nature">
        <title>Insights into bilaterian evolution from three spiralian genomes.</title>
        <authorList>
            <person name="Simakov O."/>
            <person name="Marletaz F."/>
            <person name="Cho S.J."/>
            <person name="Edsinger-Gonzales E."/>
            <person name="Havlak P."/>
            <person name="Hellsten U."/>
            <person name="Kuo D.H."/>
            <person name="Larsson T."/>
            <person name="Lv J."/>
            <person name="Arendt D."/>
            <person name="Savage R."/>
            <person name="Osoegawa K."/>
            <person name="de Jong P."/>
            <person name="Grimwood J."/>
            <person name="Chapman J.A."/>
            <person name="Shapiro H."/>
            <person name="Aerts A."/>
            <person name="Otillar R.P."/>
            <person name="Terry A.Y."/>
            <person name="Boore J.L."/>
            <person name="Grigoriev I.V."/>
            <person name="Lindberg D.R."/>
            <person name="Seaver E.C."/>
            <person name="Weisblat D.A."/>
            <person name="Putnam N.H."/>
            <person name="Rokhsar D.S."/>
        </authorList>
    </citation>
    <scope>NUCLEOTIDE SEQUENCE</scope>
</reference>
<organism evidence="3 4">
    <name type="scientific">Helobdella robusta</name>
    <name type="common">Californian leech</name>
    <dbReference type="NCBI Taxonomy" id="6412"/>
    <lineage>
        <taxon>Eukaryota</taxon>
        <taxon>Metazoa</taxon>
        <taxon>Spiralia</taxon>
        <taxon>Lophotrochozoa</taxon>
        <taxon>Annelida</taxon>
        <taxon>Clitellata</taxon>
        <taxon>Hirudinea</taxon>
        <taxon>Rhynchobdellida</taxon>
        <taxon>Glossiphoniidae</taxon>
        <taxon>Helobdella</taxon>
    </lineage>
</organism>
<dbReference type="AlphaFoldDB" id="T1FEG2"/>
<name>T1FEG2_HELRO</name>
<sequence>MFLRVFVLFFGSIYLAVGQENVALGKIVRESSFSSPYTGFLVVDGLLSPPYCFTSQTSGYQWVQIDLIWLFHVNLIDVYGKQLTKVVNIRLTNENLVTLVSCNNLTSQLNSPNVTFQCPNTGKYSSRYISIDQSSNAVDTLSICEVVVDGQFADVSIRKANLVLKKMSLSSSEYPATNSLTLKAFKMISTFMVDGVRDTTPLHGHCVQTSEVGTSPNWIQADMDGNHHIDYIAFTNRDTPLDFVLVRSTNFIIGLTPYNASDVAPVRGQYPLCNTYPGAVPRNRRVTLQCNANLPAYRYVIVQQAYGISDGHLTVCELEVYEPSSFSKVWISRQDHQLVGYTFLEFPALRPMSCIVQCIKLGLYQCDSINFNKQLNVCQLNSHRNGFQIGNFASNKNWTFWNATYYYPGGNR</sequence>
<dbReference type="InParanoid" id="T1FEG2"/>
<accession>T1FEG2</accession>
<dbReference type="Proteomes" id="UP000015101">
    <property type="component" value="Unassembled WGS sequence"/>
</dbReference>
<feature type="chain" id="PRO_5010980534" description="Apple domain-containing protein" evidence="1">
    <location>
        <begin position="19"/>
        <end position="412"/>
    </location>
</feature>
<keyword evidence="1" id="KW-0732">Signal</keyword>